<organism evidence="1 2">
    <name type="scientific">Coccomyxa viridis</name>
    <dbReference type="NCBI Taxonomy" id="1274662"/>
    <lineage>
        <taxon>Eukaryota</taxon>
        <taxon>Viridiplantae</taxon>
        <taxon>Chlorophyta</taxon>
        <taxon>core chlorophytes</taxon>
        <taxon>Trebouxiophyceae</taxon>
        <taxon>Trebouxiophyceae incertae sedis</taxon>
        <taxon>Coccomyxaceae</taxon>
        <taxon>Coccomyxa</taxon>
    </lineage>
</organism>
<dbReference type="AlphaFoldDB" id="A0AAV1HUY0"/>
<keyword evidence="2" id="KW-1185">Reference proteome</keyword>
<reference evidence="1 2" key="1">
    <citation type="submission" date="2023-10" db="EMBL/GenBank/DDBJ databases">
        <authorList>
            <person name="Maclean D."/>
            <person name="Macfadyen A."/>
        </authorList>
    </citation>
    <scope>NUCLEOTIDE SEQUENCE [LARGE SCALE GENOMIC DNA]</scope>
</reference>
<comment type="caution">
    <text evidence="1">The sequence shown here is derived from an EMBL/GenBank/DDBJ whole genome shotgun (WGS) entry which is preliminary data.</text>
</comment>
<protein>
    <submittedName>
        <fullName evidence="1">Uncharacterized protein</fullName>
    </submittedName>
</protein>
<gene>
    <name evidence="1" type="ORF">CVIRNUC_001586</name>
</gene>
<evidence type="ECO:0000313" key="1">
    <source>
        <dbReference type="EMBL" id="CAK0744956.1"/>
    </source>
</evidence>
<accession>A0AAV1HUY0</accession>
<evidence type="ECO:0000313" key="2">
    <source>
        <dbReference type="Proteomes" id="UP001314263"/>
    </source>
</evidence>
<dbReference type="Proteomes" id="UP001314263">
    <property type="component" value="Unassembled WGS sequence"/>
</dbReference>
<dbReference type="EMBL" id="CAUYUE010000002">
    <property type="protein sequence ID" value="CAK0744956.1"/>
    <property type="molecule type" value="Genomic_DNA"/>
</dbReference>
<sequence>MVAAECWLSQGLPEYAADAALTGACRLARGLTFQTRLPTTSGSQNQLRLLVSVTDNACAACTCLAKRLPESATGSALLIKSSQISVRMGPVQSATSFGGEDS</sequence>
<proteinExistence type="predicted"/>
<name>A0AAV1HUY0_9CHLO</name>